<dbReference type="InterPro" id="IPR011006">
    <property type="entry name" value="CheY-like_superfamily"/>
</dbReference>
<dbReference type="AlphaFoldDB" id="A0A9D7LLH9"/>
<gene>
    <name evidence="3" type="ORF">IPN75_06450</name>
</gene>
<dbReference type="SUPFAM" id="SSF52172">
    <property type="entry name" value="CheY-like"/>
    <property type="match status" value="1"/>
</dbReference>
<accession>A0A9D7LLH9</accession>
<evidence type="ECO:0000259" key="2">
    <source>
        <dbReference type="PROSITE" id="PS50110"/>
    </source>
</evidence>
<organism evidence="3 4">
    <name type="scientific">Candidatus Dechloromonas phosphorivorans</name>
    <dbReference type="NCBI Taxonomy" id="2899244"/>
    <lineage>
        <taxon>Bacteria</taxon>
        <taxon>Pseudomonadati</taxon>
        <taxon>Pseudomonadota</taxon>
        <taxon>Betaproteobacteria</taxon>
        <taxon>Rhodocyclales</taxon>
        <taxon>Azonexaceae</taxon>
        <taxon>Dechloromonas</taxon>
    </lineage>
</organism>
<evidence type="ECO:0000313" key="4">
    <source>
        <dbReference type="Proteomes" id="UP000808146"/>
    </source>
</evidence>
<name>A0A9D7LLH9_9RHOO</name>
<dbReference type="Gene3D" id="1.25.40.10">
    <property type="entry name" value="Tetratricopeptide repeat domain"/>
    <property type="match status" value="1"/>
</dbReference>
<feature type="domain" description="Response regulatory" evidence="2">
    <location>
        <begin position="32"/>
        <end position="151"/>
    </location>
</feature>
<dbReference type="InterPro" id="IPR001789">
    <property type="entry name" value="Sig_transdc_resp-reg_receiver"/>
</dbReference>
<reference evidence="3" key="1">
    <citation type="submission" date="2020-10" db="EMBL/GenBank/DDBJ databases">
        <title>Connecting structure to function with the recovery of over 1000 high-quality activated sludge metagenome-assembled genomes encoding full-length rRNA genes using long-read sequencing.</title>
        <authorList>
            <person name="Singleton C.M."/>
            <person name="Petriglieri F."/>
            <person name="Kristensen J.M."/>
            <person name="Kirkegaard R.H."/>
            <person name="Michaelsen T.Y."/>
            <person name="Andersen M.H."/>
            <person name="Karst S.M."/>
            <person name="Dueholm M.S."/>
            <person name="Nielsen P.H."/>
            <person name="Albertsen M."/>
        </authorList>
    </citation>
    <scope>NUCLEOTIDE SEQUENCE</scope>
    <source>
        <strain evidence="3">OdNE_18-Q3-R46-58_BAT3C.305</strain>
    </source>
</reference>
<dbReference type="GO" id="GO:0000160">
    <property type="term" value="P:phosphorelay signal transduction system"/>
    <property type="evidence" value="ECO:0007669"/>
    <property type="project" value="InterPro"/>
</dbReference>
<proteinExistence type="predicted"/>
<evidence type="ECO:0000313" key="3">
    <source>
        <dbReference type="EMBL" id="MBK8890047.1"/>
    </source>
</evidence>
<dbReference type="PANTHER" id="PTHR43228">
    <property type="entry name" value="TWO-COMPONENT RESPONSE REGULATOR"/>
    <property type="match status" value="1"/>
</dbReference>
<dbReference type="Gene3D" id="3.40.50.2300">
    <property type="match status" value="1"/>
</dbReference>
<comment type="caution">
    <text evidence="3">The sequence shown here is derived from an EMBL/GenBank/DDBJ whole genome shotgun (WGS) entry which is preliminary data.</text>
</comment>
<protein>
    <submittedName>
        <fullName evidence="3">Response regulator</fullName>
    </submittedName>
</protein>
<feature type="modified residue" description="4-aspartylphosphate" evidence="1">
    <location>
        <position position="82"/>
    </location>
</feature>
<evidence type="ECO:0000256" key="1">
    <source>
        <dbReference type="PROSITE-ProRule" id="PRU00169"/>
    </source>
</evidence>
<dbReference type="EMBL" id="JADKBR010000005">
    <property type="protein sequence ID" value="MBK8890047.1"/>
    <property type="molecule type" value="Genomic_DNA"/>
</dbReference>
<dbReference type="Pfam" id="PF00072">
    <property type="entry name" value="Response_reg"/>
    <property type="match status" value="1"/>
</dbReference>
<keyword evidence="1" id="KW-0597">Phosphoprotein</keyword>
<dbReference type="InterPro" id="IPR011990">
    <property type="entry name" value="TPR-like_helical_dom_sf"/>
</dbReference>
<dbReference type="SMART" id="SM00448">
    <property type="entry name" value="REC"/>
    <property type="match status" value="1"/>
</dbReference>
<dbReference type="InterPro" id="IPR052048">
    <property type="entry name" value="ST_Response_Regulator"/>
</dbReference>
<dbReference type="PROSITE" id="PS50110">
    <property type="entry name" value="RESPONSE_REGULATORY"/>
    <property type="match status" value="1"/>
</dbReference>
<dbReference type="Proteomes" id="UP000808146">
    <property type="component" value="Unassembled WGS sequence"/>
</dbReference>
<dbReference type="PANTHER" id="PTHR43228:SF1">
    <property type="entry name" value="TWO-COMPONENT RESPONSE REGULATOR ARR22"/>
    <property type="match status" value="1"/>
</dbReference>
<dbReference type="SUPFAM" id="SSF48452">
    <property type="entry name" value="TPR-like"/>
    <property type="match status" value="1"/>
</dbReference>
<sequence length="469" mass="52760">MLEAESLAALFEGKALPGAAKRIPFNPYKELRYLVVDDQAGSRQSLKLCIQSMGGFAVDQADTINAAYHRIRGQMPDVIICDYILGSGRTGQQMLEDLRSTDGLPDTVAFLMVTAERGYEQVISAVELAPDDYIIKPFSPEILRARMDRVIRKKVFFRHFFELRRHGKFDAALVELDALNTAEDGKPYRFDILRARSETLLKAGRWEDALDSYVSIVEIHPFPWALAGQARALQQLTRHEEASDVIDGVLAVAPGYFSAYDLKAEICCDLGSFDEAQHLLQELAKRTPRNWQRKRTLATVAKLNGDLETAQRLIEEVMAHDRIAGVPITDRIELLRTALAGGKQELAQKTLSELTSEERSALAPDEKLTIECLEAVLEGKDAGRKRFDRICADFMRNEMSVDSALDAIRAALLFSDLELADRLAEKLLSGDEAPRAFRAVREMFRSCDMEDHFRQIQRAVAAQRLQRKT</sequence>